<dbReference type="Gene3D" id="3.90.550.50">
    <property type="match status" value="1"/>
</dbReference>
<evidence type="ECO:0000256" key="6">
    <source>
        <dbReference type="ARBA" id="ARBA00022692"/>
    </source>
</evidence>
<dbReference type="Proteomes" id="UP000034805">
    <property type="component" value="Unassembled WGS sequence"/>
</dbReference>
<evidence type="ECO:0000256" key="9">
    <source>
        <dbReference type="ARBA" id="ARBA00023034"/>
    </source>
</evidence>
<keyword evidence="7" id="KW-0735">Signal-anchor</keyword>
<dbReference type="AlphaFoldDB" id="A0A0N8K2E6"/>
<evidence type="ECO:0000256" key="12">
    <source>
        <dbReference type="ARBA" id="ARBA00023180"/>
    </source>
</evidence>
<reference evidence="14 15" key="1">
    <citation type="submission" date="2015-08" db="EMBL/GenBank/DDBJ databases">
        <title>The genome of the Asian arowana (Scleropages formosus).</title>
        <authorList>
            <person name="Tan M.H."/>
            <person name="Gan H.M."/>
            <person name="Croft L.J."/>
            <person name="Austin C.M."/>
        </authorList>
    </citation>
    <scope>NUCLEOTIDE SEQUENCE [LARGE SCALE GENOMIC DNA]</scope>
    <source>
        <strain evidence="14">Aro1</strain>
    </source>
</reference>
<dbReference type="GO" id="GO:0006629">
    <property type="term" value="P:lipid metabolic process"/>
    <property type="evidence" value="ECO:0007669"/>
    <property type="project" value="UniProtKB-KW"/>
</dbReference>
<evidence type="ECO:0000256" key="13">
    <source>
        <dbReference type="RuleBase" id="RU363063"/>
    </source>
</evidence>
<evidence type="ECO:0000256" key="10">
    <source>
        <dbReference type="ARBA" id="ARBA00023098"/>
    </source>
</evidence>
<comment type="pathway">
    <text evidence="2">Protein modification; protein glycosylation.</text>
</comment>
<evidence type="ECO:0000313" key="14">
    <source>
        <dbReference type="EMBL" id="KPP77521.1"/>
    </source>
</evidence>
<sequence length="415" mass="47582">MRSLIFHDWETENRRSSVTKPLSYFGLCDSNGPDLPHCCVFVALVEDSSYNCPIMQMSFCRLRTHQWCFLLFNVLLFHALLFGADFVEEYLLQPAPRTYMDAKVLEIREQARKLDMNAVRANDTHWYVISNPRVCTDQDVFLLTLVFSTPENSSRRENIRGTWANRTHVQGFLVQTLFLLGSSHSPTTQAAIMVESKHYADIIQGWFIDSHKNLISKTVLAMQWAVTYCPFARFILITDESAFINILALGEYLLTLRRHPEDLYMGRVVHQDMPDRDPRSTRYVSPNQYSHKYFPDYCAGLAFVVSQDVARKVYVASSGVVAPVPYDVFVGLCAQRAGVVPTHSFRFSGERHIHYNICCYRFLFSSADVGTSELPLIWNDLQSKGNCSMLVTYYGLVKCKVLTYLDKLSFSNARP</sequence>
<evidence type="ECO:0000256" key="2">
    <source>
        <dbReference type="ARBA" id="ARBA00004922"/>
    </source>
</evidence>
<evidence type="ECO:0000256" key="11">
    <source>
        <dbReference type="ARBA" id="ARBA00023136"/>
    </source>
</evidence>
<dbReference type="GO" id="GO:0016758">
    <property type="term" value="F:hexosyltransferase activity"/>
    <property type="evidence" value="ECO:0007669"/>
    <property type="project" value="InterPro"/>
</dbReference>
<keyword evidence="5" id="KW-0808">Transferase</keyword>
<comment type="similarity">
    <text evidence="3 13">Belongs to the glycosyltransferase 31 family.</text>
</comment>
<keyword evidence="8" id="KW-1133">Transmembrane helix</keyword>
<evidence type="ECO:0000256" key="1">
    <source>
        <dbReference type="ARBA" id="ARBA00004323"/>
    </source>
</evidence>
<keyword evidence="6" id="KW-0812">Transmembrane</keyword>
<proteinExistence type="inferred from homology"/>
<keyword evidence="4 13" id="KW-0328">Glycosyltransferase</keyword>
<evidence type="ECO:0000256" key="4">
    <source>
        <dbReference type="ARBA" id="ARBA00022676"/>
    </source>
</evidence>
<evidence type="ECO:0000256" key="8">
    <source>
        <dbReference type="ARBA" id="ARBA00022989"/>
    </source>
</evidence>
<dbReference type="EMBL" id="JARO02000750">
    <property type="protein sequence ID" value="KPP77521.1"/>
    <property type="molecule type" value="Genomic_DNA"/>
</dbReference>
<keyword evidence="9 13" id="KW-0333">Golgi apparatus</keyword>
<comment type="caution">
    <text evidence="14">The sequence shown here is derived from an EMBL/GenBank/DDBJ whole genome shotgun (WGS) entry which is preliminary data.</text>
</comment>
<evidence type="ECO:0000256" key="5">
    <source>
        <dbReference type="ARBA" id="ARBA00022679"/>
    </source>
</evidence>
<evidence type="ECO:0000256" key="7">
    <source>
        <dbReference type="ARBA" id="ARBA00022968"/>
    </source>
</evidence>
<gene>
    <name evidence="14" type="ORF">Z043_103053</name>
</gene>
<dbReference type="PANTHER" id="PTHR11214">
    <property type="entry name" value="BETA-1,3-N-ACETYLGLUCOSAMINYLTRANSFERASE"/>
    <property type="match status" value="1"/>
</dbReference>
<dbReference type="PANTHER" id="PTHR11214:SF29">
    <property type="entry name" value="BETA-1,3-GALACTOSYLTRANSFERASE 9"/>
    <property type="match status" value="1"/>
</dbReference>
<keyword evidence="10" id="KW-0443">Lipid metabolism</keyword>
<dbReference type="Pfam" id="PF01762">
    <property type="entry name" value="Galactosyl_T"/>
    <property type="match status" value="1"/>
</dbReference>
<comment type="subcellular location">
    <subcellularLocation>
        <location evidence="1 13">Golgi apparatus membrane</location>
        <topology evidence="1 13">Single-pass type II membrane protein</topology>
    </subcellularLocation>
</comment>
<dbReference type="InterPro" id="IPR002659">
    <property type="entry name" value="Glyco_trans_31"/>
</dbReference>
<evidence type="ECO:0000313" key="15">
    <source>
        <dbReference type="Proteomes" id="UP000034805"/>
    </source>
</evidence>
<dbReference type="GO" id="GO:0000139">
    <property type="term" value="C:Golgi membrane"/>
    <property type="evidence" value="ECO:0007669"/>
    <property type="project" value="UniProtKB-SubCell"/>
</dbReference>
<accession>A0A0N8K2E6</accession>
<protein>
    <recommendedName>
        <fullName evidence="13">Hexosyltransferase</fullName>
        <ecNumber evidence="13">2.4.1.-</ecNumber>
    </recommendedName>
</protein>
<organism evidence="14 15">
    <name type="scientific">Scleropages formosus</name>
    <name type="common">Asian bonytongue</name>
    <name type="synonym">Osteoglossum formosum</name>
    <dbReference type="NCBI Taxonomy" id="113540"/>
    <lineage>
        <taxon>Eukaryota</taxon>
        <taxon>Metazoa</taxon>
        <taxon>Chordata</taxon>
        <taxon>Craniata</taxon>
        <taxon>Vertebrata</taxon>
        <taxon>Euteleostomi</taxon>
        <taxon>Actinopterygii</taxon>
        <taxon>Neopterygii</taxon>
        <taxon>Teleostei</taxon>
        <taxon>Osteoglossocephala</taxon>
        <taxon>Osteoglossomorpha</taxon>
        <taxon>Osteoglossiformes</taxon>
        <taxon>Osteoglossidae</taxon>
        <taxon>Scleropages</taxon>
    </lineage>
</organism>
<keyword evidence="11" id="KW-0472">Membrane</keyword>
<name>A0A0N8K2E6_SCLFO</name>
<dbReference type="EC" id="2.4.1.-" evidence="13"/>
<dbReference type="FunFam" id="3.90.550.50:FF:000001">
    <property type="entry name" value="Hexosyltransferase"/>
    <property type="match status" value="1"/>
</dbReference>
<keyword evidence="12" id="KW-0325">Glycoprotein</keyword>
<evidence type="ECO:0000256" key="3">
    <source>
        <dbReference type="ARBA" id="ARBA00008661"/>
    </source>
</evidence>
<dbReference type="GO" id="GO:0006493">
    <property type="term" value="P:protein O-linked glycosylation"/>
    <property type="evidence" value="ECO:0007669"/>
    <property type="project" value="TreeGrafter"/>
</dbReference>